<gene>
    <name evidence="2" type="ORF">HC231_09725</name>
</gene>
<dbReference type="InterPro" id="IPR054657">
    <property type="entry name" value="T6SS_periplasmic_put"/>
</dbReference>
<dbReference type="PROSITE" id="PS51257">
    <property type="entry name" value="PROKAR_LIPOPROTEIN"/>
    <property type="match status" value="1"/>
</dbReference>
<dbReference type="Proteomes" id="UP000671960">
    <property type="component" value="Chromosome"/>
</dbReference>
<dbReference type="NCBIfam" id="NF045617">
    <property type="entry name" value="mostly_LP"/>
    <property type="match status" value="1"/>
</dbReference>
<feature type="domain" description="DUF7480" evidence="1">
    <location>
        <begin position="27"/>
        <end position="127"/>
    </location>
</feature>
<evidence type="ECO:0000313" key="3">
    <source>
        <dbReference type="Proteomes" id="UP000671960"/>
    </source>
</evidence>
<keyword evidence="3" id="KW-1185">Reference proteome</keyword>
<reference evidence="2 3" key="1">
    <citation type="submission" date="2020-03" db="EMBL/GenBank/DDBJ databases">
        <authorList>
            <person name="Bakhshi Ganjeh M."/>
        </authorList>
    </citation>
    <scope>NUCLEOTIDE SEQUENCE [LARGE SCALE GENOMIC DNA]</scope>
    <source>
        <strain evidence="3">Iran 50</strain>
    </source>
</reference>
<protein>
    <recommendedName>
        <fullName evidence="1">DUF7480 domain-containing protein</fullName>
    </recommendedName>
</protein>
<proteinExistence type="predicted"/>
<accession>A0ABX7UUB1</accession>
<dbReference type="EMBL" id="CP050854">
    <property type="protein sequence ID" value="QTF08162.1"/>
    <property type="molecule type" value="Genomic_DNA"/>
</dbReference>
<name>A0ABX7UUB1_9GAMM</name>
<organism evidence="2 3">
    <name type="scientific">Brenneria izadpanahii</name>
    <dbReference type="NCBI Taxonomy" id="2722756"/>
    <lineage>
        <taxon>Bacteria</taxon>
        <taxon>Pseudomonadati</taxon>
        <taxon>Pseudomonadota</taxon>
        <taxon>Gammaproteobacteria</taxon>
        <taxon>Enterobacterales</taxon>
        <taxon>Pectobacteriaceae</taxon>
        <taxon>Brenneria</taxon>
    </lineage>
</organism>
<evidence type="ECO:0000313" key="2">
    <source>
        <dbReference type="EMBL" id="QTF08162.1"/>
    </source>
</evidence>
<dbReference type="InterPro" id="IPR055903">
    <property type="entry name" value="DUF7480"/>
</dbReference>
<dbReference type="Pfam" id="PF24295">
    <property type="entry name" value="DUF7480"/>
    <property type="match status" value="1"/>
</dbReference>
<sequence>MELKLFSFSLIVLLLAGCGHKTAFRVASVTLNNNQPCISVQKESVTKDGRSKLVSVTIYQRDSAGEMRTVWEKNDIKNPTYATLPQQCIPISYDFEPDKEYSVSVVTDISDDTVESKRIWVRNFTLEELKSQENK</sequence>
<evidence type="ECO:0000259" key="1">
    <source>
        <dbReference type="Pfam" id="PF24295"/>
    </source>
</evidence>
<dbReference type="RefSeq" id="WP_208230790.1">
    <property type="nucleotide sequence ID" value="NZ_CP050854.1"/>
</dbReference>